<organism evidence="2 3">
    <name type="scientific">Romanomermis culicivorax</name>
    <name type="common">Nematode worm</name>
    <dbReference type="NCBI Taxonomy" id="13658"/>
    <lineage>
        <taxon>Eukaryota</taxon>
        <taxon>Metazoa</taxon>
        <taxon>Ecdysozoa</taxon>
        <taxon>Nematoda</taxon>
        <taxon>Enoplea</taxon>
        <taxon>Dorylaimia</taxon>
        <taxon>Mermithida</taxon>
        <taxon>Mermithoidea</taxon>
        <taxon>Mermithidae</taxon>
        <taxon>Romanomermis</taxon>
    </lineage>
</organism>
<dbReference type="WBParaSite" id="nRc.2.0.1.t45404-RA">
    <property type="protein sequence ID" value="nRc.2.0.1.t45404-RA"/>
    <property type="gene ID" value="nRc.2.0.1.g45404"/>
</dbReference>
<evidence type="ECO:0000313" key="3">
    <source>
        <dbReference type="WBParaSite" id="nRc.2.0.1.t45404-RA"/>
    </source>
</evidence>
<keyword evidence="2" id="KW-1185">Reference proteome</keyword>
<proteinExistence type="predicted"/>
<dbReference type="AlphaFoldDB" id="A0A915L2P8"/>
<evidence type="ECO:0000313" key="2">
    <source>
        <dbReference type="Proteomes" id="UP000887565"/>
    </source>
</evidence>
<name>A0A915L2P8_ROMCU</name>
<feature type="region of interest" description="Disordered" evidence="1">
    <location>
        <begin position="117"/>
        <end position="138"/>
    </location>
</feature>
<dbReference type="Proteomes" id="UP000887565">
    <property type="component" value="Unplaced"/>
</dbReference>
<sequence length="159" mass="18225">MKDAGLEDHRVPCSFNKWVKFQAILPNYQIKVFSKEWFKDLPYKDHQCYMQPNKEEEDEDISFLVEEALTTGNLVEGQQFPNFMDFGIMKILNNMMRPLTDQYHHIIKVRGITLSSDTMKKTPGGSRDPNGCRDHGGDEDLVAVGGDPRCVDHFKTNGV</sequence>
<accession>A0A915L2P8</accession>
<protein>
    <submittedName>
        <fullName evidence="3">Uncharacterized protein</fullName>
    </submittedName>
</protein>
<evidence type="ECO:0000256" key="1">
    <source>
        <dbReference type="SAM" id="MobiDB-lite"/>
    </source>
</evidence>
<reference evidence="3" key="1">
    <citation type="submission" date="2022-11" db="UniProtKB">
        <authorList>
            <consortium name="WormBaseParasite"/>
        </authorList>
    </citation>
    <scope>IDENTIFICATION</scope>
</reference>